<protein>
    <submittedName>
        <fullName evidence="6">L,D-peptidoglycan transpeptidase YkuD, ErfK/YbiS/YcfS/YnhG family</fullName>
    </submittedName>
</protein>
<evidence type="ECO:0000256" key="2">
    <source>
        <dbReference type="PROSITE-ProRule" id="PRU01373"/>
    </source>
</evidence>
<dbReference type="Proteomes" id="UP000199225">
    <property type="component" value="Unassembled WGS sequence"/>
</dbReference>
<feature type="signal peptide" evidence="3">
    <location>
        <begin position="1"/>
        <end position="24"/>
    </location>
</feature>
<feature type="domain" description="L,D-TPase catalytic" evidence="5">
    <location>
        <begin position="213"/>
        <end position="389"/>
    </location>
</feature>
<accession>A0A1G8STT8</accession>
<dbReference type="GO" id="GO:0071555">
    <property type="term" value="P:cell wall organization"/>
    <property type="evidence" value="ECO:0007669"/>
    <property type="project" value="UniProtKB-UniRule"/>
</dbReference>
<keyword evidence="2" id="KW-0133">Cell shape</keyword>
<dbReference type="AlphaFoldDB" id="A0A1G8STT8"/>
<dbReference type="GO" id="GO:0009252">
    <property type="term" value="P:peptidoglycan biosynthetic process"/>
    <property type="evidence" value="ECO:0007669"/>
    <property type="project" value="UniProtKB-KW"/>
</dbReference>
<evidence type="ECO:0000259" key="5">
    <source>
        <dbReference type="PROSITE" id="PS52029"/>
    </source>
</evidence>
<evidence type="ECO:0000256" key="1">
    <source>
        <dbReference type="ARBA" id="ARBA00022729"/>
    </source>
</evidence>
<feature type="chain" id="PRO_5011678470" evidence="3">
    <location>
        <begin position="25"/>
        <end position="390"/>
    </location>
</feature>
<organism evidence="6 7">
    <name type="scientific">Salimicrobium halophilum</name>
    <dbReference type="NCBI Taxonomy" id="86666"/>
    <lineage>
        <taxon>Bacteria</taxon>
        <taxon>Bacillati</taxon>
        <taxon>Bacillota</taxon>
        <taxon>Bacilli</taxon>
        <taxon>Bacillales</taxon>
        <taxon>Bacillaceae</taxon>
        <taxon>Salimicrobium</taxon>
    </lineage>
</organism>
<feature type="domain" description="SLH" evidence="4">
    <location>
        <begin position="142"/>
        <end position="205"/>
    </location>
</feature>
<dbReference type="RefSeq" id="WP_093193277.1">
    <property type="nucleotide sequence ID" value="NZ_FNEV01000004.1"/>
</dbReference>
<feature type="active site" description="Nucleophile" evidence="2">
    <location>
        <position position="363"/>
    </location>
</feature>
<proteinExistence type="predicted"/>
<comment type="pathway">
    <text evidence="2">Cell wall biogenesis; peptidoglycan biosynthesis.</text>
</comment>
<gene>
    <name evidence="6" type="ORF">SAMN04490247_1524</name>
</gene>
<name>A0A1G8STT8_9BACI</name>
<feature type="active site" description="Proton donor/acceptor" evidence="2">
    <location>
        <position position="351"/>
    </location>
</feature>
<feature type="domain" description="SLH" evidence="4">
    <location>
        <begin position="23"/>
        <end position="86"/>
    </location>
</feature>
<evidence type="ECO:0000313" key="7">
    <source>
        <dbReference type="Proteomes" id="UP000199225"/>
    </source>
</evidence>
<dbReference type="EMBL" id="FNEV01000004">
    <property type="protein sequence ID" value="SDJ32656.1"/>
    <property type="molecule type" value="Genomic_DNA"/>
</dbReference>
<dbReference type="Pfam" id="PF03734">
    <property type="entry name" value="YkuD"/>
    <property type="match status" value="1"/>
</dbReference>
<dbReference type="OrthoDB" id="186490at2"/>
<keyword evidence="2" id="KW-0573">Peptidoglycan synthesis</keyword>
<keyword evidence="1 3" id="KW-0732">Signal</keyword>
<dbReference type="InterPro" id="IPR001119">
    <property type="entry name" value="SLH_dom"/>
</dbReference>
<dbReference type="PROSITE" id="PS51272">
    <property type="entry name" value="SLH"/>
    <property type="match status" value="2"/>
</dbReference>
<keyword evidence="7" id="KW-1185">Reference proteome</keyword>
<dbReference type="CDD" id="cd16913">
    <property type="entry name" value="YkuD_like"/>
    <property type="match status" value="1"/>
</dbReference>
<dbReference type="GO" id="GO:0016740">
    <property type="term" value="F:transferase activity"/>
    <property type="evidence" value="ECO:0007669"/>
    <property type="project" value="InterPro"/>
</dbReference>
<dbReference type="PANTHER" id="PTHR38589:SF1">
    <property type="entry name" value="BLR0621 PROTEIN"/>
    <property type="match status" value="1"/>
</dbReference>
<keyword evidence="2" id="KW-0961">Cell wall biogenesis/degradation</keyword>
<reference evidence="7" key="1">
    <citation type="submission" date="2016-10" db="EMBL/GenBank/DDBJ databases">
        <authorList>
            <person name="Varghese N."/>
            <person name="Submissions S."/>
        </authorList>
    </citation>
    <scope>NUCLEOTIDE SEQUENCE [LARGE SCALE GENOMIC DNA]</scope>
    <source>
        <strain evidence="7">DSM 4771</strain>
    </source>
</reference>
<evidence type="ECO:0000259" key="4">
    <source>
        <dbReference type="PROSITE" id="PS51272"/>
    </source>
</evidence>
<dbReference type="PROSITE" id="PS52029">
    <property type="entry name" value="LD_TPASE"/>
    <property type="match status" value="1"/>
</dbReference>
<dbReference type="Pfam" id="PF00395">
    <property type="entry name" value="SLH"/>
    <property type="match status" value="2"/>
</dbReference>
<dbReference type="STRING" id="86666.SAMN04490247_1524"/>
<sequence length="390" mass="43205">MSKKLISFLVMISVCLLAPSAIQAQTYTDVSPSYWGYDEIEYITDKGAIHGYTDGTYRAGNTVTREQAFVIIQRAFQLETANRPAPSFQDISPNHWTYPAIAAIVDEGWYPDGATLVPKEGLTRKEMAHIISNAFDLEASGQEQLFIDVPGNHPYFEGVQALAANRISQGFGNAEFKPDKTLTRAEFAAFVARAMEESFRSETIAAPPKQKIVVEETSGYGATLKVYEKVNGTYEQVFETMNAVLGKDGAGQTWEGDPKTPVGTYSLGTGFGWGDKPAGMTYPYRGVDDNDYWIDDSSSANYNQWVEYGGNPYARWNSFERLNIDLYKHAVAINYNKNPTVPGAGSAIFLHVWRGAGSPTLGCIAVSEPNIEKIMNWLDEDKHPFIEIHP</sequence>
<evidence type="ECO:0000313" key="6">
    <source>
        <dbReference type="EMBL" id="SDJ32656.1"/>
    </source>
</evidence>
<dbReference type="InterPro" id="IPR005490">
    <property type="entry name" value="LD_TPept_cat_dom"/>
</dbReference>
<dbReference type="GO" id="GO:0008360">
    <property type="term" value="P:regulation of cell shape"/>
    <property type="evidence" value="ECO:0007669"/>
    <property type="project" value="UniProtKB-UniRule"/>
</dbReference>
<dbReference type="PANTHER" id="PTHR38589">
    <property type="entry name" value="BLR0621 PROTEIN"/>
    <property type="match status" value="1"/>
</dbReference>
<evidence type="ECO:0000256" key="3">
    <source>
        <dbReference type="SAM" id="SignalP"/>
    </source>
</evidence>